<organism evidence="3 4">
    <name type="scientific">Rarobacter faecitabidus</name>
    <dbReference type="NCBI Taxonomy" id="13243"/>
    <lineage>
        <taxon>Bacteria</taxon>
        <taxon>Bacillati</taxon>
        <taxon>Actinomycetota</taxon>
        <taxon>Actinomycetes</taxon>
        <taxon>Micrococcales</taxon>
        <taxon>Rarobacteraceae</taxon>
        <taxon>Rarobacter</taxon>
    </lineage>
</organism>
<dbReference type="OrthoDB" id="5148982at2"/>
<feature type="region of interest" description="Disordered" evidence="1">
    <location>
        <begin position="1"/>
        <end position="31"/>
    </location>
</feature>
<feature type="region of interest" description="Disordered" evidence="1">
    <location>
        <begin position="62"/>
        <end position="96"/>
    </location>
</feature>
<evidence type="ECO:0000313" key="3">
    <source>
        <dbReference type="EMBL" id="TQL58623.1"/>
    </source>
</evidence>
<feature type="compositionally biased region" description="Low complexity" evidence="1">
    <location>
        <begin position="73"/>
        <end position="86"/>
    </location>
</feature>
<proteinExistence type="predicted"/>
<feature type="compositionally biased region" description="Acidic residues" evidence="1">
    <location>
        <begin position="16"/>
        <end position="25"/>
    </location>
</feature>
<dbReference type="AlphaFoldDB" id="A0A542ZE62"/>
<keyword evidence="4" id="KW-1185">Reference proteome</keyword>
<feature type="transmembrane region" description="Helical" evidence="2">
    <location>
        <begin position="37"/>
        <end position="56"/>
    </location>
</feature>
<dbReference type="Proteomes" id="UP000315389">
    <property type="component" value="Unassembled WGS sequence"/>
</dbReference>
<reference evidence="3 4" key="1">
    <citation type="submission" date="2019-06" db="EMBL/GenBank/DDBJ databases">
        <title>Sequencing the genomes of 1000 actinobacteria strains.</title>
        <authorList>
            <person name="Klenk H.-P."/>
        </authorList>
    </citation>
    <scope>NUCLEOTIDE SEQUENCE [LARGE SCALE GENOMIC DNA]</scope>
    <source>
        <strain evidence="3 4">DSM 4813</strain>
    </source>
</reference>
<gene>
    <name evidence="3" type="ORF">FB461_2041</name>
</gene>
<comment type="caution">
    <text evidence="3">The sequence shown here is derived from an EMBL/GenBank/DDBJ whole genome shotgun (WGS) entry which is preliminary data.</text>
</comment>
<dbReference type="EMBL" id="VFOS01000003">
    <property type="protein sequence ID" value="TQL58623.1"/>
    <property type="molecule type" value="Genomic_DNA"/>
</dbReference>
<evidence type="ECO:0000313" key="4">
    <source>
        <dbReference type="Proteomes" id="UP000315389"/>
    </source>
</evidence>
<name>A0A542ZE62_RARFA</name>
<protein>
    <submittedName>
        <fullName evidence="3">Uncharacterized protein</fullName>
    </submittedName>
</protein>
<evidence type="ECO:0000256" key="2">
    <source>
        <dbReference type="SAM" id="Phobius"/>
    </source>
</evidence>
<dbReference type="RefSeq" id="WP_142121681.1">
    <property type="nucleotide sequence ID" value="NZ_BAAASV010000002.1"/>
</dbReference>
<accession>A0A542ZE62</accession>
<keyword evidence="2" id="KW-1133">Transmembrane helix</keyword>
<keyword evidence="2" id="KW-0812">Transmembrane</keyword>
<keyword evidence="2" id="KW-0472">Membrane</keyword>
<evidence type="ECO:0000256" key="1">
    <source>
        <dbReference type="SAM" id="MobiDB-lite"/>
    </source>
</evidence>
<sequence length="231" mass="23942">MDQPEHDAPTGAAGTEPDEWEELADELSGNDRPGHRSLWIAIAGLVVIVGVALVLWQPWSPRDSGGGRATKNSSSPASESPADPLAGPGGPLGLMADPWPAEALTALKTEQGVTTLSRILLTADQIQATGADATGAWQDFVYVEDSALPLGDPLIPPRQEDEFSLADVDANAIGKAATSTVAGAKSGIDVTQVIVERDALADGAPIVIEVYWKAGDDLQVSRFDATGTPLG</sequence>